<sequence length="128" mass="14347">MEAIVNGLRRWGFDAAFTFISPSGSSVVDYVLLSHDLCIGSFVKSFVVGTRIESKHMPLCLQIHTANHKETAEHEWAEKLIWDPDGETEFIHSLTSTAMVEMLARATAEIEHDTDRALQSFIDVLLQS</sequence>
<gene>
    <name evidence="1" type="ORF">BaRGS_00003318</name>
</gene>
<evidence type="ECO:0000313" key="1">
    <source>
        <dbReference type="EMBL" id="KAK7505573.1"/>
    </source>
</evidence>
<name>A0ABD0M2F9_9CAEN</name>
<accession>A0ABD0M2F9</accession>
<protein>
    <submittedName>
        <fullName evidence="1">Uncharacterized protein</fullName>
    </submittedName>
</protein>
<dbReference type="InterPro" id="IPR036691">
    <property type="entry name" value="Endo/exonu/phosph_ase_sf"/>
</dbReference>
<keyword evidence="2" id="KW-1185">Reference proteome</keyword>
<comment type="caution">
    <text evidence="1">The sequence shown here is derived from an EMBL/GenBank/DDBJ whole genome shotgun (WGS) entry which is preliminary data.</text>
</comment>
<evidence type="ECO:0000313" key="2">
    <source>
        <dbReference type="Proteomes" id="UP001519460"/>
    </source>
</evidence>
<dbReference type="Proteomes" id="UP001519460">
    <property type="component" value="Unassembled WGS sequence"/>
</dbReference>
<reference evidence="1 2" key="1">
    <citation type="journal article" date="2023" name="Sci. Data">
        <title>Genome assembly of the Korean intertidal mud-creeper Batillaria attramentaria.</title>
        <authorList>
            <person name="Patra A.K."/>
            <person name="Ho P.T."/>
            <person name="Jun S."/>
            <person name="Lee S.J."/>
            <person name="Kim Y."/>
            <person name="Won Y.J."/>
        </authorList>
    </citation>
    <scope>NUCLEOTIDE SEQUENCE [LARGE SCALE GENOMIC DNA]</scope>
    <source>
        <strain evidence="1">Wonlab-2016</strain>
    </source>
</reference>
<dbReference type="EMBL" id="JACVVK020000010">
    <property type="protein sequence ID" value="KAK7505573.1"/>
    <property type="molecule type" value="Genomic_DNA"/>
</dbReference>
<feature type="non-terminal residue" evidence="1">
    <location>
        <position position="128"/>
    </location>
</feature>
<dbReference type="AlphaFoldDB" id="A0ABD0M2F9"/>
<proteinExistence type="predicted"/>
<organism evidence="1 2">
    <name type="scientific">Batillaria attramentaria</name>
    <dbReference type="NCBI Taxonomy" id="370345"/>
    <lineage>
        <taxon>Eukaryota</taxon>
        <taxon>Metazoa</taxon>
        <taxon>Spiralia</taxon>
        <taxon>Lophotrochozoa</taxon>
        <taxon>Mollusca</taxon>
        <taxon>Gastropoda</taxon>
        <taxon>Caenogastropoda</taxon>
        <taxon>Sorbeoconcha</taxon>
        <taxon>Cerithioidea</taxon>
        <taxon>Batillariidae</taxon>
        <taxon>Batillaria</taxon>
    </lineage>
</organism>
<dbReference type="Gene3D" id="3.60.10.10">
    <property type="entry name" value="Endonuclease/exonuclease/phosphatase"/>
    <property type="match status" value="1"/>
</dbReference>